<dbReference type="OrthoDB" id="9808602at2"/>
<sequence length="199" mass="23258">MNVIVKRFFDIIFSLIALCVLLIPMFIIGILIKLDSKGSVFFVQDRIGRNFKKFKLYKFRTMVDSQKASSGLFEPGNTKRVTRIGKFLRKYKLDELPQLFNVLKGEMSLVGPRPEVEKWTNAYPDLWKKILQVKPGITDYASIKFRNEEEILKNSKEREKTYKDEILPEKLQLNLAYVNEGNVVTDIKILLLTIFKIFK</sequence>
<feature type="domain" description="Bacterial sugar transferase" evidence="3">
    <location>
        <begin position="6"/>
        <end position="199"/>
    </location>
</feature>
<evidence type="ECO:0000259" key="3">
    <source>
        <dbReference type="Pfam" id="PF02397"/>
    </source>
</evidence>
<keyword evidence="2" id="KW-0472">Membrane</keyword>
<reference evidence="4 5" key="1">
    <citation type="submission" date="2018-11" db="EMBL/GenBank/DDBJ databases">
        <title>Schleiferia aggregans sp. nov., a moderately thermophilic heterotrophic bacterium isolated from microbial mats at a terrestrial hot spring.</title>
        <authorList>
            <person name="Iino T."/>
            <person name="Ohkuma M."/>
            <person name="Haruta S."/>
        </authorList>
    </citation>
    <scope>NUCLEOTIDE SEQUENCE [LARGE SCALE GENOMIC DNA]</scope>
    <source>
        <strain evidence="4 5">LA</strain>
    </source>
</reference>
<comment type="similarity">
    <text evidence="1">Belongs to the bacterial sugar transferase family.</text>
</comment>
<evidence type="ECO:0000313" key="4">
    <source>
        <dbReference type="EMBL" id="GCD77335.1"/>
    </source>
</evidence>
<evidence type="ECO:0000256" key="1">
    <source>
        <dbReference type="ARBA" id="ARBA00006464"/>
    </source>
</evidence>
<gene>
    <name evidence="4" type="primary">wlbG</name>
    <name evidence="4" type="ORF">JCM31826_08170</name>
</gene>
<keyword evidence="4" id="KW-0808">Transferase</keyword>
<name>A0A401XJX6_9FLAO</name>
<dbReference type="Proteomes" id="UP000286715">
    <property type="component" value="Unassembled WGS sequence"/>
</dbReference>
<dbReference type="GO" id="GO:0016780">
    <property type="term" value="F:phosphotransferase activity, for other substituted phosphate groups"/>
    <property type="evidence" value="ECO:0007669"/>
    <property type="project" value="TreeGrafter"/>
</dbReference>
<dbReference type="AlphaFoldDB" id="A0A401XJX6"/>
<evidence type="ECO:0000256" key="2">
    <source>
        <dbReference type="SAM" id="Phobius"/>
    </source>
</evidence>
<dbReference type="PANTHER" id="PTHR30576:SF20">
    <property type="entry name" value="QUINOVOSAMINEPHOSPHOTRANSFERAE-RELATED"/>
    <property type="match status" value="1"/>
</dbReference>
<evidence type="ECO:0000313" key="5">
    <source>
        <dbReference type="Proteomes" id="UP000286715"/>
    </source>
</evidence>
<accession>A0A401XJX6</accession>
<proteinExistence type="inferred from homology"/>
<dbReference type="Pfam" id="PF02397">
    <property type="entry name" value="Bac_transf"/>
    <property type="match status" value="1"/>
</dbReference>
<dbReference type="PANTHER" id="PTHR30576">
    <property type="entry name" value="COLANIC BIOSYNTHESIS UDP-GLUCOSE LIPID CARRIER TRANSFERASE"/>
    <property type="match status" value="1"/>
</dbReference>
<comment type="caution">
    <text evidence="4">The sequence shown here is derived from an EMBL/GenBank/DDBJ whole genome shotgun (WGS) entry which is preliminary data.</text>
</comment>
<keyword evidence="2" id="KW-1133">Transmembrane helix</keyword>
<dbReference type="RefSeq" id="WP_124397397.1">
    <property type="nucleotide sequence ID" value="NZ_BHZE01000006.1"/>
</dbReference>
<dbReference type="InterPro" id="IPR003362">
    <property type="entry name" value="Bact_transf"/>
</dbReference>
<dbReference type="EMBL" id="BHZE01000006">
    <property type="protein sequence ID" value="GCD77335.1"/>
    <property type="molecule type" value="Genomic_DNA"/>
</dbReference>
<keyword evidence="2" id="KW-0812">Transmembrane</keyword>
<protein>
    <submittedName>
        <fullName evidence="4">Glycosyl transferase</fullName>
    </submittedName>
</protein>
<keyword evidence="5" id="KW-1185">Reference proteome</keyword>
<feature type="transmembrane region" description="Helical" evidence="2">
    <location>
        <begin position="12"/>
        <end position="32"/>
    </location>
</feature>
<organism evidence="4 5">
    <name type="scientific">Thermaurantimonas aggregans</name>
    <dbReference type="NCBI Taxonomy" id="2173829"/>
    <lineage>
        <taxon>Bacteria</taxon>
        <taxon>Pseudomonadati</taxon>
        <taxon>Bacteroidota</taxon>
        <taxon>Flavobacteriia</taxon>
        <taxon>Flavobacteriales</taxon>
        <taxon>Schleiferiaceae</taxon>
        <taxon>Thermaurantimonas</taxon>
    </lineage>
</organism>